<protein>
    <submittedName>
        <fullName evidence="1">ATP/GTP-binding protein</fullName>
    </submittedName>
</protein>
<dbReference type="RefSeq" id="WP_306106250.1">
    <property type="nucleotide sequence ID" value="NZ_CP120988.1"/>
</dbReference>
<accession>A0ABY9J0Y4</accession>
<dbReference type="EMBL" id="CP120988">
    <property type="protein sequence ID" value="WLQ61477.1"/>
    <property type="molecule type" value="Genomic_DNA"/>
</dbReference>
<gene>
    <name evidence="1" type="ORF">P8A19_41485</name>
</gene>
<evidence type="ECO:0000313" key="2">
    <source>
        <dbReference type="Proteomes" id="UP001235744"/>
    </source>
</evidence>
<organism evidence="1 2">
    <name type="scientific">Streptomyces poriferorum</name>
    <dbReference type="NCBI Taxonomy" id="2798799"/>
    <lineage>
        <taxon>Bacteria</taxon>
        <taxon>Bacillati</taxon>
        <taxon>Actinomycetota</taxon>
        <taxon>Actinomycetes</taxon>
        <taxon>Kitasatosporales</taxon>
        <taxon>Streptomycetaceae</taxon>
        <taxon>Streptomyces</taxon>
    </lineage>
</organism>
<sequence length="206" mass="20986">MQATTGAPADWKPGDGSFYNVTCPGAPVAGGLMWSQNPPPGFGGAGPDLAALAEEAVTKMRLLGADVGIAPAPGSKGGSVGLPVWVWNQTSPRTTGPVSASATAMGVTVTATARVRNVRWDFGKGTSVNCPFPGKPYLTSYGAQAPDKGRGQCGFAGYTKTGEYTVNATTTWAVHWAGGGQQGDLTTTRDSAGVQIRIGEVQVVGQ</sequence>
<reference evidence="1 2" key="1">
    <citation type="submission" date="2023-03" db="EMBL/GenBank/DDBJ databases">
        <title>Isolation and description of six Streptomyces strains from soil environments, able to metabolize different microbial glucans.</title>
        <authorList>
            <person name="Widen T."/>
            <person name="Larsbrink J."/>
        </authorList>
    </citation>
    <scope>NUCLEOTIDE SEQUENCE [LARGE SCALE GENOMIC DNA]</scope>
    <source>
        <strain evidence="1 2">Alt2</strain>
    </source>
</reference>
<evidence type="ECO:0000313" key="1">
    <source>
        <dbReference type="EMBL" id="WLQ61477.1"/>
    </source>
</evidence>
<keyword evidence="2" id="KW-1185">Reference proteome</keyword>
<dbReference type="Proteomes" id="UP001235744">
    <property type="component" value="Chromosome"/>
</dbReference>
<proteinExistence type="predicted"/>
<name>A0ABY9J0Y4_9ACTN</name>